<dbReference type="GeneID" id="20349635"/>
<dbReference type="Pfam" id="PF13409">
    <property type="entry name" value="GST_N_2"/>
    <property type="match status" value="1"/>
</dbReference>
<protein>
    <recommendedName>
        <fullName evidence="7">Glutathione S-transferase</fullName>
    </recommendedName>
</protein>
<dbReference type="RefSeq" id="XP_009225285.1">
    <property type="nucleotide sequence ID" value="XM_009227021.1"/>
</dbReference>
<evidence type="ECO:0000259" key="3">
    <source>
        <dbReference type="PROSITE" id="PS50405"/>
    </source>
</evidence>
<evidence type="ECO:0000256" key="1">
    <source>
        <dbReference type="ARBA" id="ARBA00007409"/>
    </source>
</evidence>
<dbReference type="OrthoDB" id="2309723at2759"/>
<dbReference type="Proteomes" id="UP000006039">
    <property type="component" value="Unassembled WGS sequence"/>
</dbReference>
<dbReference type="InterPro" id="IPR004045">
    <property type="entry name" value="Glutathione_S-Trfase_N"/>
</dbReference>
<dbReference type="EMBL" id="GL385399">
    <property type="protein sequence ID" value="EJT72311.1"/>
    <property type="molecule type" value="Genomic_DNA"/>
</dbReference>
<dbReference type="EnsemblFungi" id="EJT72311">
    <property type="protein sequence ID" value="EJT72311"/>
    <property type="gene ID" value="GGTG_09177"/>
</dbReference>
<organism evidence="4">
    <name type="scientific">Gaeumannomyces tritici (strain R3-111a-1)</name>
    <name type="common">Wheat and barley take-all root rot fungus</name>
    <name type="synonym">Gaeumannomyces graminis var. tritici</name>
    <dbReference type="NCBI Taxonomy" id="644352"/>
    <lineage>
        <taxon>Eukaryota</taxon>
        <taxon>Fungi</taxon>
        <taxon>Dikarya</taxon>
        <taxon>Ascomycota</taxon>
        <taxon>Pezizomycotina</taxon>
        <taxon>Sordariomycetes</taxon>
        <taxon>Sordariomycetidae</taxon>
        <taxon>Magnaporthales</taxon>
        <taxon>Magnaporthaceae</taxon>
        <taxon>Gaeumannomyces</taxon>
    </lineage>
</organism>
<reference evidence="5" key="4">
    <citation type="journal article" date="2015" name="G3 (Bethesda)">
        <title>Genome sequences of three phytopathogenic species of the Magnaporthaceae family of fungi.</title>
        <authorList>
            <person name="Okagaki L.H."/>
            <person name="Nunes C.C."/>
            <person name="Sailsbery J."/>
            <person name="Clay B."/>
            <person name="Brown D."/>
            <person name="John T."/>
            <person name="Oh Y."/>
            <person name="Young N."/>
            <person name="Fitzgerald M."/>
            <person name="Haas B.J."/>
            <person name="Zeng Q."/>
            <person name="Young S."/>
            <person name="Adiconis X."/>
            <person name="Fan L."/>
            <person name="Levin J.Z."/>
            <person name="Mitchell T.K."/>
            <person name="Okubara P.A."/>
            <person name="Farman M.L."/>
            <person name="Kohn L.M."/>
            <person name="Birren B."/>
            <person name="Ma L.-J."/>
            <person name="Dean R.A."/>
        </authorList>
    </citation>
    <scope>NUCLEOTIDE SEQUENCE</scope>
    <source>
        <strain evidence="5">R3-111a-1</strain>
    </source>
</reference>
<gene>
    <name evidence="5" type="primary">20349635</name>
    <name evidence="4" type="ORF">GGTG_09177</name>
</gene>
<dbReference type="PANTHER" id="PTHR44051:SF8">
    <property type="entry name" value="GLUTATHIONE S-TRANSFERASE GSTA"/>
    <property type="match status" value="1"/>
</dbReference>
<dbReference type="Gene3D" id="1.20.1050.10">
    <property type="match status" value="1"/>
</dbReference>
<accession>J3P6N5</accession>
<dbReference type="PROSITE" id="PS50404">
    <property type="entry name" value="GST_NTER"/>
    <property type="match status" value="1"/>
</dbReference>
<dbReference type="SUPFAM" id="SSF52833">
    <property type="entry name" value="Thioredoxin-like"/>
    <property type="match status" value="1"/>
</dbReference>
<dbReference type="VEuPathDB" id="FungiDB:GGTG_09177"/>
<evidence type="ECO:0000313" key="4">
    <source>
        <dbReference type="EMBL" id="EJT72311.1"/>
    </source>
</evidence>
<proteinExistence type="inferred from homology"/>
<dbReference type="eggNOG" id="ENOG502SDBJ">
    <property type="taxonomic scope" value="Eukaryota"/>
</dbReference>
<evidence type="ECO:0000313" key="6">
    <source>
        <dbReference type="Proteomes" id="UP000006039"/>
    </source>
</evidence>
<evidence type="ECO:0000259" key="2">
    <source>
        <dbReference type="PROSITE" id="PS50404"/>
    </source>
</evidence>
<reference evidence="4" key="2">
    <citation type="submission" date="2010-07" db="EMBL/GenBank/DDBJ databases">
        <authorList>
            <consortium name="The Broad Institute Genome Sequencing Platform"/>
            <consortium name="Broad Institute Genome Sequencing Center for Infectious Disease"/>
            <person name="Ma L.-J."/>
            <person name="Dead R."/>
            <person name="Young S."/>
            <person name="Zeng Q."/>
            <person name="Koehrsen M."/>
            <person name="Alvarado L."/>
            <person name="Berlin A."/>
            <person name="Chapman S.B."/>
            <person name="Chen Z."/>
            <person name="Freedman E."/>
            <person name="Gellesch M."/>
            <person name="Goldberg J."/>
            <person name="Griggs A."/>
            <person name="Gujja S."/>
            <person name="Heilman E.R."/>
            <person name="Heiman D."/>
            <person name="Hepburn T."/>
            <person name="Howarth C."/>
            <person name="Jen D."/>
            <person name="Larson L."/>
            <person name="Mehta T."/>
            <person name="Neiman D."/>
            <person name="Pearson M."/>
            <person name="Roberts A."/>
            <person name="Saif S."/>
            <person name="Shea T."/>
            <person name="Shenoy N."/>
            <person name="Sisk P."/>
            <person name="Stolte C."/>
            <person name="Sykes S."/>
            <person name="Walk T."/>
            <person name="White J."/>
            <person name="Yandava C."/>
            <person name="Haas B."/>
            <person name="Nusbaum C."/>
            <person name="Birren B."/>
        </authorList>
    </citation>
    <scope>NUCLEOTIDE SEQUENCE</scope>
    <source>
        <strain evidence="4">R3-111a-1</strain>
    </source>
</reference>
<evidence type="ECO:0008006" key="7">
    <source>
        <dbReference type="Google" id="ProtNLM"/>
    </source>
</evidence>
<comment type="similarity">
    <text evidence="1">Belongs to the GST superfamily.</text>
</comment>
<reference evidence="5" key="5">
    <citation type="submission" date="2018-04" db="UniProtKB">
        <authorList>
            <consortium name="EnsemblFungi"/>
        </authorList>
    </citation>
    <scope>IDENTIFICATION</scope>
    <source>
        <strain evidence="5">R3-111a-1</strain>
    </source>
</reference>
<dbReference type="PANTHER" id="PTHR44051">
    <property type="entry name" value="GLUTATHIONE S-TRANSFERASE-RELATED"/>
    <property type="match status" value="1"/>
</dbReference>
<evidence type="ECO:0000313" key="5">
    <source>
        <dbReference type="EnsemblFungi" id="EJT72311"/>
    </source>
</evidence>
<dbReference type="Gene3D" id="3.40.30.10">
    <property type="entry name" value="Glutaredoxin"/>
    <property type="match status" value="1"/>
</dbReference>
<dbReference type="InterPro" id="IPR036282">
    <property type="entry name" value="Glutathione-S-Trfase_C_sf"/>
</dbReference>
<reference evidence="6" key="1">
    <citation type="submission" date="2010-07" db="EMBL/GenBank/DDBJ databases">
        <title>The genome sequence of Gaeumannomyces graminis var. tritici strain R3-111a-1.</title>
        <authorList>
            <consortium name="The Broad Institute Genome Sequencing Platform"/>
            <person name="Ma L.-J."/>
            <person name="Dead R."/>
            <person name="Young S."/>
            <person name="Zeng Q."/>
            <person name="Koehrsen M."/>
            <person name="Alvarado L."/>
            <person name="Berlin A."/>
            <person name="Chapman S.B."/>
            <person name="Chen Z."/>
            <person name="Freedman E."/>
            <person name="Gellesch M."/>
            <person name="Goldberg J."/>
            <person name="Griggs A."/>
            <person name="Gujja S."/>
            <person name="Heilman E.R."/>
            <person name="Heiman D."/>
            <person name="Hepburn T."/>
            <person name="Howarth C."/>
            <person name="Jen D."/>
            <person name="Larson L."/>
            <person name="Mehta T."/>
            <person name="Neiman D."/>
            <person name="Pearson M."/>
            <person name="Roberts A."/>
            <person name="Saif S."/>
            <person name="Shea T."/>
            <person name="Shenoy N."/>
            <person name="Sisk P."/>
            <person name="Stolte C."/>
            <person name="Sykes S."/>
            <person name="Walk T."/>
            <person name="White J."/>
            <person name="Yandava C."/>
            <person name="Haas B."/>
            <person name="Nusbaum C."/>
            <person name="Birren B."/>
        </authorList>
    </citation>
    <scope>NUCLEOTIDE SEQUENCE [LARGE SCALE GENOMIC DNA]</scope>
    <source>
        <strain evidence="6">R3-111a-1</strain>
    </source>
</reference>
<keyword evidence="6" id="KW-1185">Reference proteome</keyword>
<dbReference type="HOGENOM" id="CLU_011226_6_1_1"/>
<dbReference type="InterPro" id="IPR036249">
    <property type="entry name" value="Thioredoxin-like_sf"/>
</dbReference>
<feature type="domain" description="GST C-terminal" evidence="3">
    <location>
        <begin position="110"/>
        <end position="246"/>
    </location>
</feature>
<reference evidence="4" key="3">
    <citation type="submission" date="2010-09" db="EMBL/GenBank/DDBJ databases">
        <title>Annotation of Gaeumannomyces graminis var. tritici R3-111a-1.</title>
        <authorList>
            <consortium name="The Broad Institute Genome Sequencing Platform"/>
            <person name="Ma L.-J."/>
            <person name="Dead R."/>
            <person name="Young S.K."/>
            <person name="Zeng Q."/>
            <person name="Gargeya S."/>
            <person name="Fitzgerald M."/>
            <person name="Haas B."/>
            <person name="Abouelleil A."/>
            <person name="Alvarado L."/>
            <person name="Arachchi H.M."/>
            <person name="Berlin A."/>
            <person name="Brown A."/>
            <person name="Chapman S.B."/>
            <person name="Chen Z."/>
            <person name="Dunbar C."/>
            <person name="Freedman E."/>
            <person name="Gearin G."/>
            <person name="Gellesch M."/>
            <person name="Goldberg J."/>
            <person name="Griggs A."/>
            <person name="Gujja S."/>
            <person name="Heiman D."/>
            <person name="Howarth C."/>
            <person name="Larson L."/>
            <person name="Lui A."/>
            <person name="MacDonald P.J.P."/>
            <person name="Mehta T."/>
            <person name="Montmayeur A."/>
            <person name="Murphy C."/>
            <person name="Neiman D."/>
            <person name="Pearson M."/>
            <person name="Priest M."/>
            <person name="Roberts A."/>
            <person name="Saif S."/>
            <person name="Shea T."/>
            <person name="Shenoy N."/>
            <person name="Sisk P."/>
            <person name="Stolte C."/>
            <person name="Sykes S."/>
            <person name="Yandava C."/>
            <person name="Wortman J."/>
            <person name="Nusbaum C."/>
            <person name="Birren B."/>
        </authorList>
    </citation>
    <scope>NUCLEOTIDE SEQUENCE</scope>
    <source>
        <strain evidence="4">R3-111a-1</strain>
    </source>
</reference>
<feature type="domain" description="GST N-terminal" evidence="2">
    <location>
        <begin position="1"/>
        <end position="93"/>
    </location>
</feature>
<dbReference type="PROSITE" id="PS50405">
    <property type="entry name" value="GST_CTER"/>
    <property type="match status" value="1"/>
</dbReference>
<sequence>MSKITFYRGDGSVAMAGHLLLAYLGAPYDSVHMAANTGGYEAVDGSLPHQEYRKINPTGLVPALRIEEEGRSTIITEVPAVITYLASLADTVPQATPSSGPGPNSLLGRNAVERAKVYEWMAWLAGTVHGIGLVEIWRPYRLVAEGEAAAAAALKKRGMEILNEGYARIEQRIREGDLGIGGGKDGYFTAVDFNLYVFWRIGALMLKVVSEESHPHYAGLMRKVEALESTRKVLEVEGNGALAFKE</sequence>
<dbReference type="STRING" id="644352.J3P6N5"/>
<dbReference type="InterPro" id="IPR010987">
    <property type="entry name" value="Glutathione-S-Trfase_C-like"/>
</dbReference>
<dbReference type="AlphaFoldDB" id="J3P6N5"/>
<name>J3P6N5_GAET3</name>
<dbReference type="SUPFAM" id="SSF47616">
    <property type="entry name" value="GST C-terminal domain-like"/>
    <property type="match status" value="1"/>
</dbReference>